<evidence type="ECO:0000256" key="5">
    <source>
        <dbReference type="ARBA" id="ARBA00022989"/>
    </source>
</evidence>
<protein>
    <recommendedName>
        <fullName evidence="7">Derlin</fullName>
    </recommendedName>
</protein>
<sequence length="279" mass="30389">MNDVVTEIRKIPAVTRFLCISFVGVSIPVFMKAVPALYGVPYNYNLVFQKLQIWRLYTSFFLGSQGISFIFELITLYRCGNDLERFDGPYYLKSADLAWQMFAANIGVILLSLPLTRQQYVYIFFRPFLHLLIYISSALAPLGAQMSIFGLITVPVTYNPWIMLAFELLGGGPGAVAAALPGTVMGHLWWWGVWGSRAGGAGGILQEWGIAPAWLRSWFGESGAPRPGSRNLNGTTGANAGSGIHVVPPRRQVGTEPPVASGSSSSGYRWGSGNKLGSS</sequence>
<evidence type="ECO:0000256" key="3">
    <source>
        <dbReference type="ARBA" id="ARBA00022692"/>
    </source>
</evidence>
<keyword evidence="3 7" id="KW-0812">Transmembrane</keyword>
<gene>
    <name evidence="9" type="ORF">FB45DRAFT_450852</name>
</gene>
<feature type="transmembrane region" description="Helical" evidence="7">
    <location>
        <begin position="56"/>
        <end position="77"/>
    </location>
</feature>
<dbReference type="InterPro" id="IPR007599">
    <property type="entry name" value="DER1"/>
</dbReference>
<dbReference type="Pfam" id="PF04511">
    <property type="entry name" value="DER1"/>
    <property type="match status" value="1"/>
</dbReference>
<comment type="caution">
    <text evidence="9">The sequence shown here is derived from an EMBL/GenBank/DDBJ whole genome shotgun (WGS) entry which is preliminary data.</text>
</comment>
<dbReference type="GO" id="GO:0006950">
    <property type="term" value="P:response to stress"/>
    <property type="evidence" value="ECO:0007669"/>
    <property type="project" value="UniProtKB-ARBA"/>
</dbReference>
<dbReference type="SUPFAM" id="SSF144091">
    <property type="entry name" value="Rhomboid-like"/>
    <property type="match status" value="1"/>
</dbReference>
<keyword evidence="5 7" id="KW-1133">Transmembrane helix</keyword>
<comment type="subcellular location">
    <subcellularLocation>
        <location evidence="1 7">Endoplasmic reticulum membrane</location>
        <topology evidence="1 7">Multi-pass membrane protein</topology>
    </subcellularLocation>
</comment>
<dbReference type="InterPro" id="IPR035952">
    <property type="entry name" value="Rhomboid-like_sf"/>
</dbReference>
<reference evidence="9" key="1">
    <citation type="submission" date="2023-03" db="EMBL/GenBank/DDBJ databases">
        <title>Massive genome expansion in bonnet fungi (Mycena s.s.) driven by repeated elements and novel gene families across ecological guilds.</title>
        <authorList>
            <consortium name="Lawrence Berkeley National Laboratory"/>
            <person name="Harder C.B."/>
            <person name="Miyauchi S."/>
            <person name="Viragh M."/>
            <person name="Kuo A."/>
            <person name="Thoen E."/>
            <person name="Andreopoulos B."/>
            <person name="Lu D."/>
            <person name="Skrede I."/>
            <person name="Drula E."/>
            <person name="Henrissat B."/>
            <person name="Morin E."/>
            <person name="Kohler A."/>
            <person name="Barry K."/>
            <person name="LaButti K."/>
            <person name="Morin E."/>
            <person name="Salamov A."/>
            <person name="Lipzen A."/>
            <person name="Mereny Z."/>
            <person name="Hegedus B."/>
            <person name="Baldrian P."/>
            <person name="Stursova M."/>
            <person name="Weitz H."/>
            <person name="Taylor A."/>
            <person name="Grigoriev I.V."/>
            <person name="Nagy L.G."/>
            <person name="Martin F."/>
            <person name="Kauserud H."/>
        </authorList>
    </citation>
    <scope>NUCLEOTIDE SEQUENCE</scope>
    <source>
        <strain evidence="9">9284</strain>
    </source>
</reference>
<evidence type="ECO:0000256" key="6">
    <source>
        <dbReference type="ARBA" id="ARBA00023136"/>
    </source>
</evidence>
<dbReference type="EMBL" id="JARKIF010000006">
    <property type="protein sequence ID" value="KAJ7636871.1"/>
    <property type="molecule type" value="Genomic_DNA"/>
</dbReference>
<evidence type="ECO:0000313" key="10">
    <source>
        <dbReference type="Proteomes" id="UP001221142"/>
    </source>
</evidence>
<feature type="transmembrane region" description="Helical" evidence="7">
    <location>
        <begin position="20"/>
        <end position="44"/>
    </location>
</feature>
<dbReference type="AlphaFoldDB" id="A0AAD7FTR0"/>
<evidence type="ECO:0000256" key="7">
    <source>
        <dbReference type="RuleBase" id="RU363059"/>
    </source>
</evidence>
<evidence type="ECO:0000256" key="8">
    <source>
        <dbReference type="SAM" id="MobiDB-lite"/>
    </source>
</evidence>
<evidence type="ECO:0000313" key="9">
    <source>
        <dbReference type="EMBL" id="KAJ7636871.1"/>
    </source>
</evidence>
<organism evidence="9 10">
    <name type="scientific">Roridomyces roridus</name>
    <dbReference type="NCBI Taxonomy" id="1738132"/>
    <lineage>
        <taxon>Eukaryota</taxon>
        <taxon>Fungi</taxon>
        <taxon>Dikarya</taxon>
        <taxon>Basidiomycota</taxon>
        <taxon>Agaricomycotina</taxon>
        <taxon>Agaricomycetes</taxon>
        <taxon>Agaricomycetidae</taxon>
        <taxon>Agaricales</taxon>
        <taxon>Marasmiineae</taxon>
        <taxon>Mycenaceae</taxon>
        <taxon>Roridomyces</taxon>
    </lineage>
</organism>
<keyword evidence="4 7" id="KW-0256">Endoplasmic reticulum</keyword>
<evidence type="ECO:0000256" key="4">
    <source>
        <dbReference type="ARBA" id="ARBA00022824"/>
    </source>
</evidence>
<accession>A0AAD7FTR0</accession>
<feature type="compositionally biased region" description="Polar residues" evidence="8">
    <location>
        <begin position="230"/>
        <end position="239"/>
    </location>
</feature>
<feature type="transmembrane region" description="Helical" evidence="7">
    <location>
        <begin position="158"/>
        <end position="180"/>
    </location>
</feature>
<dbReference type="GO" id="GO:0005789">
    <property type="term" value="C:endoplasmic reticulum membrane"/>
    <property type="evidence" value="ECO:0007669"/>
    <property type="project" value="UniProtKB-SubCell"/>
</dbReference>
<feature type="region of interest" description="Disordered" evidence="8">
    <location>
        <begin position="226"/>
        <end position="279"/>
    </location>
</feature>
<evidence type="ECO:0000256" key="1">
    <source>
        <dbReference type="ARBA" id="ARBA00004477"/>
    </source>
</evidence>
<dbReference type="Proteomes" id="UP001221142">
    <property type="component" value="Unassembled WGS sequence"/>
</dbReference>
<comment type="similarity">
    <text evidence="2 7">Belongs to the derlin family.</text>
</comment>
<feature type="compositionally biased region" description="Low complexity" evidence="8">
    <location>
        <begin position="261"/>
        <end position="273"/>
    </location>
</feature>
<evidence type="ECO:0000256" key="2">
    <source>
        <dbReference type="ARBA" id="ARBA00008917"/>
    </source>
</evidence>
<keyword evidence="6 7" id="KW-0472">Membrane</keyword>
<keyword evidence="10" id="KW-1185">Reference proteome</keyword>
<proteinExistence type="inferred from homology"/>
<feature type="transmembrane region" description="Helical" evidence="7">
    <location>
        <begin position="128"/>
        <end position="152"/>
    </location>
</feature>
<feature type="transmembrane region" description="Helical" evidence="7">
    <location>
        <begin position="97"/>
        <end position="116"/>
    </location>
</feature>
<name>A0AAD7FTR0_9AGAR</name>
<comment type="function">
    <text evidence="7">May be involved in the degradation of misfolded endoplasmic reticulum (ER) luminal proteins.</text>
</comment>
<dbReference type="PANTHER" id="PTHR11009">
    <property type="entry name" value="DER1-LIKE PROTEIN, DERLIN"/>
    <property type="match status" value="1"/>
</dbReference>